<dbReference type="STRING" id="1390249.BHU72_03735"/>
<dbReference type="AlphaFoldDB" id="A0A1E5L796"/>
<dbReference type="CDD" id="cd07438">
    <property type="entry name" value="PHP_HisPPase_AMP"/>
    <property type="match status" value="1"/>
</dbReference>
<dbReference type="InterPro" id="IPR052018">
    <property type="entry name" value="PHP_domain"/>
</dbReference>
<dbReference type="Gene3D" id="1.10.150.650">
    <property type="match status" value="1"/>
</dbReference>
<dbReference type="Gene3D" id="3.20.20.140">
    <property type="entry name" value="Metal-dependent hydrolases"/>
    <property type="match status" value="1"/>
</dbReference>
<gene>
    <name evidence="2" type="ORF">BHU72_03735</name>
</gene>
<dbReference type="PANTHER" id="PTHR42924:SF3">
    <property type="entry name" value="POLYMERASE_HISTIDINOL PHOSPHATASE N-TERMINAL DOMAIN-CONTAINING PROTEIN"/>
    <property type="match status" value="1"/>
</dbReference>
<dbReference type="GO" id="GO:0004534">
    <property type="term" value="F:5'-3' RNA exonuclease activity"/>
    <property type="evidence" value="ECO:0007669"/>
    <property type="project" value="TreeGrafter"/>
</dbReference>
<dbReference type="InterPro" id="IPR016195">
    <property type="entry name" value="Pol/histidinol_Pase-like"/>
</dbReference>
<feature type="domain" description="Polymerase/histidinol phosphatase N-terminal" evidence="1">
    <location>
        <begin position="2"/>
        <end position="67"/>
    </location>
</feature>
<dbReference type="SUPFAM" id="SSF89550">
    <property type="entry name" value="PHP domain-like"/>
    <property type="match status" value="1"/>
</dbReference>
<dbReference type="InterPro" id="IPR003141">
    <property type="entry name" value="Pol/His_phosphatase_N"/>
</dbReference>
<comment type="caution">
    <text evidence="2">The sequence shown here is derived from an EMBL/GenBank/DDBJ whole genome shotgun (WGS) entry which is preliminary data.</text>
</comment>
<organism evidence="2 3">
    <name type="scientific">Desulfuribacillus stibiiarsenatis</name>
    <dbReference type="NCBI Taxonomy" id="1390249"/>
    <lineage>
        <taxon>Bacteria</taxon>
        <taxon>Bacillati</taxon>
        <taxon>Bacillota</taxon>
        <taxon>Desulfuribacillia</taxon>
        <taxon>Desulfuribacillales</taxon>
        <taxon>Desulfuribacillaceae</taxon>
        <taxon>Desulfuribacillus</taxon>
    </lineage>
</organism>
<evidence type="ECO:0000313" key="3">
    <source>
        <dbReference type="Proteomes" id="UP000095255"/>
    </source>
</evidence>
<evidence type="ECO:0000259" key="1">
    <source>
        <dbReference type="SMART" id="SM00481"/>
    </source>
</evidence>
<dbReference type="PANTHER" id="PTHR42924">
    <property type="entry name" value="EXONUCLEASE"/>
    <property type="match status" value="1"/>
</dbReference>
<dbReference type="Proteomes" id="UP000095255">
    <property type="component" value="Unassembled WGS sequence"/>
</dbReference>
<keyword evidence="3" id="KW-1185">Reference proteome</keyword>
<dbReference type="SMART" id="SM00481">
    <property type="entry name" value="POLIIIAc"/>
    <property type="match status" value="1"/>
</dbReference>
<accession>A0A1E5L796</accession>
<dbReference type="OrthoDB" id="9804333at2"/>
<dbReference type="RefSeq" id="WP_069701977.1">
    <property type="nucleotide sequence ID" value="NZ_MJAT01000012.1"/>
</dbReference>
<proteinExistence type="predicted"/>
<sequence length="270" mass="30054">MIDLHIHTTSSDGTRTPKNTIIEAYEKKIQAISITDHDTTEGFSEAVTFAEEFNIELIPGVEISAFYGTQEIHILGYYIDVKNKPLQAELEVIKQSRSNRAIQMVTLLNKYNYDISIQEVMEEAKTGTIGRPHIARCLVQKGYYRSTDEVFHNLLSRGKKAYVERYKLSIQDAIELISSAGGISVVAHPGLYKSPLDWTQLIKYGISGVEAFHSKHDRATSKKYKDIATKHGLIVTSGSDCHGNGEASILGTTEGEYSIIENMKALLPTV</sequence>
<dbReference type="Pfam" id="PF02811">
    <property type="entry name" value="PHP"/>
    <property type="match status" value="1"/>
</dbReference>
<dbReference type="EMBL" id="MJAT01000012">
    <property type="protein sequence ID" value="OEH85894.1"/>
    <property type="molecule type" value="Genomic_DNA"/>
</dbReference>
<reference evidence="2 3" key="1">
    <citation type="submission" date="2016-09" db="EMBL/GenBank/DDBJ databases">
        <title>Desulfuribacillus arsenicus sp. nov., an obligately anaerobic, dissimilatory arsenic- and antimonate-reducing bacterium isolated from anoxic sediments.</title>
        <authorList>
            <person name="Abin C.A."/>
            <person name="Hollibaugh J.T."/>
        </authorList>
    </citation>
    <scope>NUCLEOTIDE SEQUENCE [LARGE SCALE GENOMIC DNA]</scope>
    <source>
        <strain evidence="2 3">MLFW-2</strain>
    </source>
</reference>
<protein>
    <recommendedName>
        <fullName evidence="1">Polymerase/histidinol phosphatase N-terminal domain-containing protein</fullName>
    </recommendedName>
</protein>
<dbReference type="GO" id="GO:0035312">
    <property type="term" value="F:5'-3' DNA exonuclease activity"/>
    <property type="evidence" value="ECO:0007669"/>
    <property type="project" value="TreeGrafter"/>
</dbReference>
<evidence type="ECO:0000313" key="2">
    <source>
        <dbReference type="EMBL" id="OEH85894.1"/>
    </source>
</evidence>
<dbReference type="InterPro" id="IPR004013">
    <property type="entry name" value="PHP_dom"/>
</dbReference>
<name>A0A1E5L796_9FIRM</name>